<keyword evidence="3" id="KW-0804">Transcription</keyword>
<dbReference type="InterPro" id="IPR011711">
    <property type="entry name" value="GntR_C"/>
</dbReference>
<keyword evidence="2" id="KW-0238">DNA-binding</keyword>
<dbReference type="PROSITE" id="PS50949">
    <property type="entry name" value="HTH_GNTR"/>
    <property type="match status" value="1"/>
</dbReference>
<evidence type="ECO:0000313" key="6">
    <source>
        <dbReference type="Proteomes" id="UP001596292"/>
    </source>
</evidence>
<dbReference type="InterPro" id="IPR000524">
    <property type="entry name" value="Tscrpt_reg_HTH_GntR"/>
</dbReference>
<protein>
    <submittedName>
        <fullName evidence="5">GntR family transcriptional regulator</fullName>
    </submittedName>
</protein>
<dbReference type="SMART" id="SM00895">
    <property type="entry name" value="FCD"/>
    <property type="match status" value="1"/>
</dbReference>
<dbReference type="SUPFAM" id="SSF48008">
    <property type="entry name" value="GntR ligand-binding domain-like"/>
    <property type="match status" value="1"/>
</dbReference>
<name>A0ABW2BN53_9HYPH</name>
<dbReference type="EMBL" id="JBHSWN010000001">
    <property type="protein sequence ID" value="MFC6791342.1"/>
    <property type="molecule type" value="Genomic_DNA"/>
</dbReference>
<keyword evidence="6" id="KW-1185">Reference proteome</keyword>
<dbReference type="PANTHER" id="PTHR43537">
    <property type="entry name" value="TRANSCRIPTIONAL REGULATOR, GNTR FAMILY"/>
    <property type="match status" value="1"/>
</dbReference>
<sequence>MPSHIIPSLVDQVYERILDEICDGTLPPNSRLIQDDLAEVYDVSRQPVQQAIMLLRERGFVTDAPKRGVVVAPLDVDLMRSIYQVREVLEGLACRLAAERATGSTVLERGRELIARGRAAIAHDTIANQIAADIAFHEYVSELSENTVIGEMSRPQLHHMRRTMGEVLRLEGSVSLGLWDEHEEILGAIVAKDAAKAEALGRAHVVRAREKFVARLEELGASARAAERRRALTRIAR</sequence>
<accession>A0ABW2BN53</accession>
<dbReference type="InterPro" id="IPR036388">
    <property type="entry name" value="WH-like_DNA-bd_sf"/>
</dbReference>
<dbReference type="Gene3D" id="1.10.10.10">
    <property type="entry name" value="Winged helix-like DNA-binding domain superfamily/Winged helix DNA-binding domain"/>
    <property type="match status" value="1"/>
</dbReference>
<evidence type="ECO:0000259" key="4">
    <source>
        <dbReference type="PROSITE" id="PS50949"/>
    </source>
</evidence>
<comment type="caution">
    <text evidence="5">The sequence shown here is derived from an EMBL/GenBank/DDBJ whole genome shotgun (WGS) entry which is preliminary data.</text>
</comment>
<evidence type="ECO:0000256" key="3">
    <source>
        <dbReference type="ARBA" id="ARBA00023163"/>
    </source>
</evidence>
<evidence type="ECO:0000256" key="1">
    <source>
        <dbReference type="ARBA" id="ARBA00023015"/>
    </source>
</evidence>
<dbReference type="SMART" id="SM00345">
    <property type="entry name" value="HTH_GNTR"/>
    <property type="match status" value="1"/>
</dbReference>
<dbReference type="PANTHER" id="PTHR43537:SF45">
    <property type="entry name" value="GNTR FAMILY REGULATORY PROTEIN"/>
    <property type="match status" value="1"/>
</dbReference>
<dbReference type="InterPro" id="IPR036390">
    <property type="entry name" value="WH_DNA-bd_sf"/>
</dbReference>
<gene>
    <name evidence="5" type="ORF">ACFQE0_17990</name>
</gene>
<organism evidence="5 6">
    <name type="scientific">Methylobacterium komagatae</name>
    <dbReference type="NCBI Taxonomy" id="374425"/>
    <lineage>
        <taxon>Bacteria</taxon>
        <taxon>Pseudomonadati</taxon>
        <taxon>Pseudomonadota</taxon>
        <taxon>Alphaproteobacteria</taxon>
        <taxon>Hyphomicrobiales</taxon>
        <taxon>Methylobacteriaceae</taxon>
        <taxon>Methylobacterium</taxon>
    </lineage>
</organism>
<evidence type="ECO:0000256" key="2">
    <source>
        <dbReference type="ARBA" id="ARBA00023125"/>
    </source>
</evidence>
<feature type="domain" description="HTH gntR-type" evidence="4">
    <location>
        <begin position="7"/>
        <end position="74"/>
    </location>
</feature>
<reference evidence="6" key="1">
    <citation type="journal article" date="2019" name="Int. J. Syst. Evol. Microbiol.">
        <title>The Global Catalogue of Microorganisms (GCM) 10K type strain sequencing project: providing services to taxonomists for standard genome sequencing and annotation.</title>
        <authorList>
            <consortium name="The Broad Institute Genomics Platform"/>
            <consortium name="The Broad Institute Genome Sequencing Center for Infectious Disease"/>
            <person name="Wu L."/>
            <person name="Ma J."/>
        </authorList>
    </citation>
    <scope>NUCLEOTIDE SEQUENCE [LARGE SCALE GENOMIC DNA]</scope>
    <source>
        <strain evidence="6">CCUG 48316</strain>
    </source>
</reference>
<dbReference type="CDD" id="cd07377">
    <property type="entry name" value="WHTH_GntR"/>
    <property type="match status" value="1"/>
</dbReference>
<dbReference type="SUPFAM" id="SSF46785">
    <property type="entry name" value="Winged helix' DNA-binding domain"/>
    <property type="match status" value="1"/>
</dbReference>
<dbReference type="InterPro" id="IPR008920">
    <property type="entry name" value="TF_FadR/GntR_C"/>
</dbReference>
<dbReference type="Proteomes" id="UP001596292">
    <property type="component" value="Unassembled WGS sequence"/>
</dbReference>
<dbReference type="Gene3D" id="1.20.120.530">
    <property type="entry name" value="GntR ligand-binding domain-like"/>
    <property type="match status" value="1"/>
</dbReference>
<dbReference type="Pfam" id="PF00392">
    <property type="entry name" value="GntR"/>
    <property type="match status" value="1"/>
</dbReference>
<dbReference type="RefSeq" id="WP_378972113.1">
    <property type="nucleotide sequence ID" value="NZ_JBHSWN010000001.1"/>
</dbReference>
<proteinExistence type="predicted"/>
<evidence type="ECO:0000313" key="5">
    <source>
        <dbReference type="EMBL" id="MFC6791342.1"/>
    </source>
</evidence>
<keyword evidence="1" id="KW-0805">Transcription regulation</keyword>
<dbReference type="Pfam" id="PF07729">
    <property type="entry name" value="FCD"/>
    <property type="match status" value="1"/>
</dbReference>